<dbReference type="EnsemblMetazoa" id="G23244.1">
    <property type="protein sequence ID" value="G23244.1:cds"/>
    <property type="gene ID" value="G23244"/>
</dbReference>
<evidence type="ECO:0000256" key="7">
    <source>
        <dbReference type="ARBA" id="ARBA00023157"/>
    </source>
</evidence>
<dbReference type="GO" id="GO:0016485">
    <property type="term" value="P:protein processing"/>
    <property type="evidence" value="ECO:0007669"/>
    <property type="project" value="TreeGrafter"/>
</dbReference>
<evidence type="ECO:0000256" key="2">
    <source>
        <dbReference type="ARBA" id="ARBA00022670"/>
    </source>
</evidence>
<feature type="transmembrane region" description="Helical" evidence="9">
    <location>
        <begin position="75"/>
        <end position="96"/>
    </location>
</feature>
<dbReference type="PROSITE" id="PS51885">
    <property type="entry name" value="NEPRILYSIN"/>
    <property type="match status" value="1"/>
</dbReference>
<keyword evidence="6" id="KW-0482">Metalloprotease</keyword>
<keyword evidence="3" id="KW-0479">Metal-binding</keyword>
<keyword evidence="9" id="KW-1133">Transmembrane helix</keyword>
<dbReference type="InterPro" id="IPR018497">
    <property type="entry name" value="Peptidase_M13_C"/>
</dbReference>
<dbReference type="Proteomes" id="UP000005408">
    <property type="component" value="Unassembled WGS sequence"/>
</dbReference>
<feature type="domain" description="Peptidase M13 N-terminal" evidence="11">
    <location>
        <begin position="129"/>
        <end position="515"/>
    </location>
</feature>
<evidence type="ECO:0000259" key="11">
    <source>
        <dbReference type="Pfam" id="PF05649"/>
    </source>
</evidence>
<dbReference type="Gene3D" id="3.40.390.10">
    <property type="entry name" value="Collagenase (Catalytic Domain)"/>
    <property type="match status" value="1"/>
</dbReference>
<dbReference type="GO" id="GO:0004222">
    <property type="term" value="F:metalloendopeptidase activity"/>
    <property type="evidence" value="ECO:0007669"/>
    <property type="project" value="InterPro"/>
</dbReference>
<dbReference type="InterPro" id="IPR042089">
    <property type="entry name" value="Peptidase_M13_dom_2"/>
</dbReference>
<dbReference type="FunFam" id="3.40.390.10:FF:000076">
    <property type="entry name" value="membrane metallo-endopeptidase-like 1"/>
    <property type="match status" value="1"/>
</dbReference>
<evidence type="ECO:0000256" key="9">
    <source>
        <dbReference type="SAM" id="Phobius"/>
    </source>
</evidence>
<keyword evidence="7" id="KW-1015">Disulfide bond</keyword>
<keyword evidence="5" id="KW-0862">Zinc</keyword>
<keyword evidence="4" id="KW-0378">Hydrolase</keyword>
<evidence type="ECO:0000256" key="4">
    <source>
        <dbReference type="ARBA" id="ARBA00022801"/>
    </source>
</evidence>
<dbReference type="PANTHER" id="PTHR11733">
    <property type="entry name" value="ZINC METALLOPROTEASE FAMILY M13 NEPRILYSIN-RELATED"/>
    <property type="match status" value="1"/>
</dbReference>
<dbReference type="AlphaFoldDB" id="A0A8W8KI39"/>
<keyword evidence="8" id="KW-0325">Glycoprotein</keyword>
<comment type="cofactor">
    <cofactor evidence="1">
        <name>Zn(2+)</name>
        <dbReference type="ChEBI" id="CHEBI:29105"/>
    </cofactor>
</comment>
<accession>A0A8W8KI39</accession>
<proteinExistence type="predicted"/>
<keyword evidence="13" id="KW-1185">Reference proteome</keyword>
<dbReference type="GO" id="GO:0005886">
    <property type="term" value="C:plasma membrane"/>
    <property type="evidence" value="ECO:0007669"/>
    <property type="project" value="TreeGrafter"/>
</dbReference>
<evidence type="ECO:0000259" key="10">
    <source>
        <dbReference type="Pfam" id="PF01431"/>
    </source>
</evidence>
<dbReference type="InterPro" id="IPR024079">
    <property type="entry name" value="MetalloPept_cat_dom_sf"/>
</dbReference>
<name>A0A8W8KI39_MAGGI</name>
<evidence type="ECO:0000256" key="1">
    <source>
        <dbReference type="ARBA" id="ARBA00001947"/>
    </source>
</evidence>
<keyword evidence="2" id="KW-0645">Protease</keyword>
<dbReference type="Gene3D" id="1.10.1380.10">
    <property type="entry name" value="Neutral endopeptidase , domain2"/>
    <property type="match status" value="1"/>
</dbReference>
<evidence type="ECO:0000256" key="5">
    <source>
        <dbReference type="ARBA" id="ARBA00022833"/>
    </source>
</evidence>
<evidence type="ECO:0000256" key="6">
    <source>
        <dbReference type="ARBA" id="ARBA00023049"/>
    </source>
</evidence>
<protein>
    <recommendedName>
        <fullName evidence="14">Endothelin-converting enzyme 1</fullName>
    </recommendedName>
</protein>
<sequence>MRSRKAIVEAFTVGMEHPRKDFNCNGAVKHSPEERAPCLEPTMKTKKNSLDKVDVTVHLYNNTGCSGQWTSREKYLTAVCVLLFCACIAFVAVAFIRDREDTSSSVCLTTDCIETAAQLLQSMDRTADPCQDFYQYACGNWNKKHIIPDDRPSFNTFEKLHDDLQIKLRSLLEEGIQDYDSVATSKAKHLYKSCINTSRIEAVGDAPLHQMISLLGGWPVVEKNWKEDSFVVEESLGLVRANFTSIIIIFCSVAADDKNSSSNIIQIDQPDFGMPSREYYLNDRVSDYIHAYLQYMVDTAILFGANQTDAERDMYQVLQFETKIANITKPSSERHDTGAIYNKMSIGDLARDVPKFQWMQYFSKFLPYSLSNDEKLVSFAPEYMKDIADLLAKTDKRTIANYVVWRVVLEFMPDLPEVYQKVRRNYRARSQGITRDKPRWQKCVELTNEEMGMAVGAMFIRENFKKESKDAALHMIHNLREAFNDLLNENDWMDESTRKVARVKAYAMNERIGYPDFIKNESKLNEKYEKLHVGSDYFSNIVNTKRFEVHSAMIKLRKTVDKDQWEQDPAVVNAFYNPNTNDIVFPAGILQPPFYSDKFPKSLNYGGIGVVIGHEITHGFDDKGRQYDMSGNLKQWWKNETIDAFRQRAQCMIDQYSSYKLEQIGLNIDGKNTQGENIADNGGLKQAYRAYKKGLEEYGPEKDLPGIGLTHQQLFFLNYAQIWCGSMRDEEALEKIRTSVHSPGSIRVLGPLSNSYDFSEAYQCPLGSPMNPEKKCHIW</sequence>
<dbReference type="CDD" id="cd08662">
    <property type="entry name" value="M13"/>
    <property type="match status" value="1"/>
</dbReference>
<dbReference type="Pfam" id="PF05649">
    <property type="entry name" value="Peptidase_M13_N"/>
    <property type="match status" value="1"/>
</dbReference>
<reference evidence="12" key="1">
    <citation type="submission" date="2022-08" db="UniProtKB">
        <authorList>
            <consortium name="EnsemblMetazoa"/>
        </authorList>
    </citation>
    <scope>IDENTIFICATION</scope>
    <source>
        <strain evidence="12">05x7-T-G4-1.051#20</strain>
    </source>
</reference>
<keyword evidence="9" id="KW-0472">Membrane</keyword>
<dbReference type="InterPro" id="IPR000718">
    <property type="entry name" value="Peptidase_M13"/>
</dbReference>
<organism evidence="12 13">
    <name type="scientific">Magallana gigas</name>
    <name type="common">Pacific oyster</name>
    <name type="synonym">Crassostrea gigas</name>
    <dbReference type="NCBI Taxonomy" id="29159"/>
    <lineage>
        <taxon>Eukaryota</taxon>
        <taxon>Metazoa</taxon>
        <taxon>Spiralia</taxon>
        <taxon>Lophotrochozoa</taxon>
        <taxon>Mollusca</taxon>
        <taxon>Bivalvia</taxon>
        <taxon>Autobranchia</taxon>
        <taxon>Pteriomorphia</taxon>
        <taxon>Ostreida</taxon>
        <taxon>Ostreoidea</taxon>
        <taxon>Ostreidae</taxon>
        <taxon>Magallana</taxon>
    </lineage>
</organism>
<evidence type="ECO:0000313" key="13">
    <source>
        <dbReference type="Proteomes" id="UP000005408"/>
    </source>
</evidence>
<keyword evidence="9" id="KW-0812">Transmembrane</keyword>
<evidence type="ECO:0000256" key="8">
    <source>
        <dbReference type="ARBA" id="ARBA00023180"/>
    </source>
</evidence>
<dbReference type="SUPFAM" id="SSF55486">
    <property type="entry name" value="Metalloproteases ('zincins'), catalytic domain"/>
    <property type="match status" value="1"/>
</dbReference>
<dbReference type="InterPro" id="IPR008753">
    <property type="entry name" value="Peptidase_M13_N"/>
</dbReference>
<feature type="domain" description="Peptidase M13 C-terminal" evidence="10">
    <location>
        <begin position="573"/>
        <end position="778"/>
    </location>
</feature>
<evidence type="ECO:0008006" key="14">
    <source>
        <dbReference type="Google" id="ProtNLM"/>
    </source>
</evidence>
<evidence type="ECO:0000256" key="3">
    <source>
        <dbReference type="ARBA" id="ARBA00022723"/>
    </source>
</evidence>
<dbReference type="PRINTS" id="PR00786">
    <property type="entry name" value="NEPRILYSIN"/>
</dbReference>
<evidence type="ECO:0000313" key="12">
    <source>
        <dbReference type="EnsemblMetazoa" id="G23244.1:cds"/>
    </source>
</evidence>
<dbReference type="PANTHER" id="PTHR11733:SF241">
    <property type="entry name" value="GH26575P-RELATED"/>
    <property type="match status" value="1"/>
</dbReference>
<dbReference type="GO" id="GO:0046872">
    <property type="term" value="F:metal ion binding"/>
    <property type="evidence" value="ECO:0007669"/>
    <property type="project" value="UniProtKB-KW"/>
</dbReference>
<dbReference type="Pfam" id="PF01431">
    <property type="entry name" value="Peptidase_M13"/>
    <property type="match status" value="1"/>
</dbReference>